<organism evidence="1 2">
    <name type="scientific">Aspergillus melleus</name>
    <dbReference type="NCBI Taxonomy" id="138277"/>
    <lineage>
        <taxon>Eukaryota</taxon>
        <taxon>Fungi</taxon>
        <taxon>Dikarya</taxon>
        <taxon>Ascomycota</taxon>
        <taxon>Pezizomycotina</taxon>
        <taxon>Eurotiomycetes</taxon>
        <taxon>Eurotiomycetidae</taxon>
        <taxon>Eurotiales</taxon>
        <taxon>Aspergillaceae</taxon>
        <taxon>Aspergillus</taxon>
        <taxon>Aspergillus subgen. Circumdati</taxon>
    </lineage>
</organism>
<gene>
    <name evidence="1" type="ORF">N8T08_005654</name>
</gene>
<sequence length="306" mass="34645">MASTLCCFLSIFTLLFTLFTSIRASPMMVMTLHPPRNATSSAAFESDIPMYAHATVTNVPFAPRIHTYYGNNSTRPKTPHLGLKPFPNDTTTETVPVGTMITECTIPDTIALTFDDGPSHYTPKLLDVLQEYDVRATFFVNGYHLRHDEYAEYLKRASEEGHQIASHTYDHPQLPSLDYDGIYEQMTRLSAKIRDITGRAPTYMRPPYLEVNDLVLSVLGDLGYRVISASIDTKDYQHDTPWLIDHSYERFVDELEAGGTIVLAHDTHRQTVEMLTREMLKGAKTRGLKAVTVGECLGESERLWYR</sequence>
<dbReference type="EMBL" id="JAOPJF010000032">
    <property type="protein sequence ID" value="KAK1144241.1"/>
    <property type="molecule type" value="Genomic_DNA"/>
</dbReference>
<accession>A0ACC3B310</accession>
<evidence type="ECO:0000313" key="1">
    <source>
        <dbReference type="EMBL" id="KAK1144241.1"/>
    </source>
</evidence>
<keyword evidence="2" id="KW-1185">Reference proteome</keyword>
<reference evidence="1 2" key="1">
    <citation type="journal article" date="2023" name="ACS Omega">
        <title>Identification of the Neoaspergillic Acid Biosynthesis Gene Cluster by Establishing an In Vitro CRISPR-Ribonucleoprotein Genetic System in Aspergillus melleus.</title>
        <authorList>
            <person name="Yuan B."/>
            <person name="Grau M.F."/>
            <person name="Murata R.M."/>
            <person name="Torok T."/>
            <person name="Venkateswaran K."/>
            <person name="Stajich J.E."/>
            <person name="Wang C.C.C."/>
        </authorList>
    </citation>
    <scope>NUCLEOTIDE SEQUENCE [LARGE SCALE GENOMIC DNA]</scope>
    <source>
        <strain evidence="1 2">IMV 1140</strain>
    </source>
</reference>
<evidence type="ECO:0000313" key="2">
    <source>
        <dbReference type="Proteomes" id="UP001177260"/>
    </source>
</evidence>
<comment type="caution">
    <text evidence="1">The sequence shown here is derived from an EMBL/GenBank/DDBJ whole genome shotgun (WGS) entry which is preliminary data.</text>
</comment>
<dbReference type="Proteomes" id="UP001177260">
    <property type="component" value="Unassembled WGS sequence"/>
</dbReference>
<name>A0ACC3B310_9EURO</name>
<protein>
    <submittedName>
        <fullName evidence="1">Uncharacterized protein</fullName>
    </submittedName>
</protein>
<proteinExistence type="predicted"/>